<dbReference type="AlphaFoldDB" id="A0A561R974"/>
<dbReference type="InterPro" id="IPR026040">
    <property type="entry name" value="HyI-like"/>
</dbReference>
<evidence type="ECO:0000256" key="2">
    <source>
        <dbReference type="PIRNR" id="PIRNR006241"/>
    </source>
</evidence>
<dbReference type="SUPFAM" id="SSF51658">
    <property type="entry name" value="Xylose isomerase-like"/>
    <property type="match status" value="1"/>
</dbReference>
<accession>A0A561R974</accession>
<evidence type="ECO:0000313" key="6">
    <source>
        <dbReference type="Proteomes" id="UP000320653"/>
    </source>
</evidence>
<dbReference type="PANTHER" id="PTHR43489:SF6">
    <property type="entry name" value="HYDROXYPYRUVATE ISOMERASE-RELATED"/>
    <property type="match status" value="1"/>
</dbReference>
<dbReference type="PANTHER" id="PTHR43489">
    <property type="entry name" value="ISOMERASE"/>
    <property type="match status" value="1"/>
</dbReference>
<comment type="caution">
    <text evidence="5">The sequence shown here is derived from an EMBL/GenBank/DDBJ whole genome shotgun (WGS) entry which is preliminary data.</text>
</comment>
<feature type="active site" description="Proton donor/acceptor" evidence="3">
    <location>
        <position position="151"/>
    </location>
</feature>
<evidence type="ECO:0000259" key="4">
    <source>
        <dbReference type="Pfam" id="PF01261"/>
    </source>
</evidence>
<keyword evidence="6" id="KW-1185">Reference proteome</keyword>
<sequence>MSRSTTDFRSRMTANIAFMFADLPFIDRIPAAAAAGFKFVECHFPYDIPVDRLLAALNAAGVQMTGINTAPGNLERGEWGLAAIAGQEAQFKADFNQALNYAVALGAKAIHVMAGVIQDPSDRRQALRVYVDNLRSVAKSAAAHGITLLLEPLNTRDKPGYLVSRSDEIAEILAEIAEPNVKLLFDIYHVQIMEGDLTRRIERHAPLIGHVQLASVPDRWEPDLGEVQLGHVLAALDRAGYAGLIGLEYRPRGDTAAGLSWIDRLEAAN</sequence>
<dbReference type="FunFam" id="3.20.20.150:FF:000007">
    <property type="entry name" value="Hydroxypyruvate isomerase"/>
    <property type="match status" value="1"/>
</dbReference>
<reference evidence="5 6" key="1">
    <citation type="submission" date="2019-06" db="EMBL/GenBank/DDBJ databases">
        <title>Sorghum-associated microbial communities from plants grown in Nebraska, USA.</title>
        <authorList>
            <person name="Schachtman D."/>
        </authorList>
    </citation>
    <scope>NUCLEOTIDE SEQUENCE [LARGE SCALE GENOMIC DNA]</scope>
    <source>
        <strain evidence="5 6">1225</strain>
    </source>
</reference>
<evidence type="ECO:0000256" key="1">
    <source>
        <dbReference type="ARBA" id="ARBA00023235"/>
    </source>
</evidence>
<dbReference type="EMBL" id="VIWP01000001">
    <property type="protein sequence ID" value="TWF59160.1"/>
    <property type="molecule type" value="Genomic_DNA"/>
</dbReference>
<comment type="similarity">
    <text evidence="2">Belongs to the hyi family.</text>
</comment>
<evidence type="ECO:0000256" key="3">
    <source>
        <dbReference type="PIRSR" id="PIRSR006241-50"/>
    </source>
</evidence>
<dbReference type="InterPro" id="IPR036237">
    <property type="entry name" value="Xyl_isomerase-like_sf"/>
</dbReference>
<gene>
    <name evidence="5" type="ORF">FHW37_101966</name>
</gene>
<evidence type="ECO:0000313" key="5">
    <source>
        <dbReference type="EMBL" id="TWF59160.1"/>
    </source>
</evidence>
<dbReference type="InterPro" id="IPR050417">
    <property type="entry name" value="Sugar_Epim/Isomerase"/>
</dbReference>
<dbReference type="OrthoDB" id="9786584at2"/>
<proteinExistence type="inferred from homology"/>
<dbReference type="PIRSF" id="PIRSF006241">
    <property type="entry name" value="HyI"/>
    <property type="match status" value="1"/>
</dbReference>
<feature type="domain" description="Xylose isomerase-like TIM barrel" evidence="4">
    <location>
        <begin position="31"/>
        <end position="264"/>
    </location>
</feature>
<dbReference type="Pfam" id="PF01261">
    <property type="entry name" value="AP_endonuc_2"/>
    <property type="match status" value="1"/>
</dbReference>
<keyword evidence="1 2" id="KW-0413">Isomerase</keyword>
<dbReference type="Proteomes" id="UP000320653">
    <property type="component" value="Unassembled WGS sequence"/>
</dbReference>
<name>A0A561R974_9HYPH</name>
<feature type="active site" description="Proton donor/acceptor" evidence="3">
    <location>
        <position position="248"/>
    </location>
</feature>
<dbReference type="Gene3D" id="3.20.20.150">
    <property type="entry name" value="Divalent-metal-dependent TIM barrel enzymes"/>
    <property type="match status" value="1"/>
</dbReference>
<keyword evidence="5" id="KW-0670">Pyruvate</keyword>
<dbReference type="InterPro" id="IPR013022">
    <property type="entry name" value="Xyl_isomerase-like_TIM-brl"/>
</dbReference>
<organism evidence="5 6">
    <name type="scientific">Neorhizobium alkalisoli</name>
    <dbReference type="NCBI Taxonomy" id="528178"/>
    <lineage>
        <taxon>Bacteria</taxon>
        <taxon>Pseudomonadati</taxon>
        <taxon>Pseudomonadota</taxon>
        <taxon>Alphaproteobacteria</taxon>
        <taxon>Hyphomicrobiales</taxon>
        <taxon>Rhizobiaceae</taxon>
        <taxon>Rhizobium/Agrobacterium group</taxon>
        <taxon>Neorhizobium</taxon>
    </lineage>
</organism>
<protein>
    <submittedName>
        <fullName evidence="5">Hydroxypyruvate isomerase</fullName>
    </submittedName>
</protein>
<dbReference type="GO" id="GO:0046487">
    <property type="term" value="P:glyoxylate metabolic process"/>
    <property type="evidence" value="ECO:0007669"/>
    <property type="project" value="TreeGrafter"/>
</dbReference>
<dbReference type="GO" id="GO:0008903">
    <property type="term" value="F:hydroxypyruvate isomerase activity"/>
    <property type="evidence" value="ECO:0007669"/>
    <property type="project" value="TreeGrafter"/>
</dbReference>